<dbReference type="CDD" id="cd06530">
    <property type="entry name" value="S26_SPase_I"/>
    <property type="match status" value="1"/>
</dbReference>
<protein>
    <recommendedName>
        <fullName evidence="1">Signal peptidase I</fullName>
        <ecNumber evidence="1">3.4.21.89</ecNumber>
    </recommendedName>
</protein>
<keyword evidence="3" id="KW-0812">Transmembrane</keyword>
<reference evidence="5" key="1">
    <citation type="journal article" date="2019" name="Int. J. Syst. Evol. Microbiol.">
        <title>The Global Catalogue of Microorganisms (GCM) 10K type strain sequencing project: providing services to taxonomists for standard genome sequencing and annotation.</title>
        <authorList>
            <consortium name="The Broad Institute Genomics Platform"/>
            <consortium name="The Broad Institute Genome Sequencing Center for Infectious Disease"/>
            <person name="Wu L."/>
            <person name="Ma J."/>
        </authorList>
    </citation>
    <scope>NUCLEOTIDE SEQUENCE [LARGE SCALE GENOMIC DNA]</scope>
    <source>
        <strain evidence="5">CGMCC 1.10363</strain>
    </source>
</reference>
<evidence type="ECO:0000256" key="2">
    <source>
        <dbReference type="SAM" id="MobiDB-lite"/>
    </source>
</evidence>
<sequence>MRDASVAEPPAAAPPVAAASAIGVHAATAHRDTRRRDADERPLGLVRDVLVVVVAIIGAATVLWLAAAAVFGLHLTVLATGSMSPGMPPGTLVVTRSTPATQLKVGDVVTVPRELDGKPVTHRIVQLSAGPNANERDLRLKGDANTAEDTATYIVGPHTPRRIASVPGIGRGLLWLQRPIVAIVSGLVVAAIVAWALWPASGGRGSGGSRRRGSGARRSADRGTSVTSPAQHQA</sequence>
<dbReference type="InterPro" id="IPR019533">
    <property type="entry name" value="Peptidase_S26"/>
</dbReference>
<dbReference type="EMBL" id="JBHSCN010000005">
    <property type="protein sequence ID" value="MFC4243309.1"/>
    <property type="molecule type" value="Genomic_DNA"/>
</dbReference>
<dbReference type="NCBIfam" id="TIGR02228">
    <property type="entry name" value="sigpep_I_arch"/>
    <property type="match status" value="1"/>
</dbReference>
<proteinExistence type="predicted"/>
<keyword evidence="3" id="KW-1133">Transmembrane helix</keyword>
<dbReference type="Proteomes" id="UP001595900">
    <property type="component" value="Unassembled WGS sequence"/>
</dbReference>
<evidence type="ECO:0000313" key="4">
    <source>
        <dbReference type="EMBL" id="MFC4243309.1"/>
    </source>
</evidence>
<feature type="transmembrane region" description="Helical" evidence="3">
    <location>
        <begin position="50"/>
        <end position="77"/>
    </location>
</feature>
<dbReference type="InterPro" id="IPR001733">
    <property type="entry name" value="Peptidase_S26B"/>
</dbReference>
<gene>
    <name evidence="4" type="ORF">ACFOYW_07980</name>
</gene>
<evidence type="ECO:0000256" key="3">
    <source>
        <dbReference type="SAM" id="Phobius"/>
    </source>
</evidence>
<name>A0ABV8Q824_9MICO</name>
<feature type="compositionally biased region" description="Polar residues" evidence="2">
    <location>
        <begin position="224"/>
        <end position="234"/>
    </location>
</feature>
<comment type="caution">
    <text evidence="4">The sequence shown here is derived from an EMBL/GenBank/DDBJ whole genome shotgun (WGS) entry which is preliminary data.</text>
</comment>
<keyword evidence="3" id="KW-0472">Membrane</keyword>
<organism evidence="4 5">
    <name type="scientific">Gryllotalpicola reticulitermitis</name>
    <dbReference type="NCBI Taxonomy" id="1184153"/>
    <lineage>
        <taxon>Bacteria</taxon>
        <taxon>Bacillati</taxon>
        <taxon>Actinomycetota</taxon>
        <taxon>Actinomycetes</taxon>
        <taxon>Micrococcales</taxon>
        <taxon>Microbacteriaceae</taxon>
        <taxon>Gryllotalpicola</taxon>
    </lineage>
</organism>
<keyword evidence="5" id="KW-1185">Reference proteome</keyword>
<accession>A0ABV8Q824</accession>
<dbReference type="GO" id="GO:0009003">
    <property type="term" value="F:signal peptidase activity"/>
    <property type="evidence" value="ECO:0007669"/>
    <property type="project" value="UniProtKB-EC"/>
</dbReference>
<dbReference type="RefSeq" id="WP_390228327.1">
    <property type="nucleotide sequence ID" value="NZ_JBHSCN010000005.1"/>
</dbReference>
<evidence type="ECO:0000256" key="1">
    <source>
        <dbReference type="NCBIfam" id="TIGR02228"/>
    </source>
</evidence>
<keyword evidence="4" id="KW-0378">Hydrolase</keyword>
<feature type="region of interest" description="Disordered" evidence="2">
    <location>
        <begin position="202"/>
        <end position="234"/>
    </location>
</feature>
<evidence type="ECO:0000313" key="5">
    <source>
        <dbReference type="Proteomes" id="UP001595900"/>
    </source>
</evidence>
<feature type="transmembrane region" description="Helical" evidence="3">
    <location>
        <begin position="180"/>
        <end position="198"/>
    </location>
</feature>
<dbReference type="EC" id="3.4.21.89" evidence="1"/>